<protein>
    <submittedName>
        <fullName evidence="1">Uncharacterized protein</fullName>
    </submittedName>
</protein>
<organism evidence="1 2">
    <name type="scientific">Peronosclerospora sorghi</name>
    <dbReference type="NCBI Taxonomy" id="230839"/>
    <lineage>
        <taxon>Eukaryota</taxon>
        <taxon>Sar</taxon>
        <taxon>Stramenopiles</taxon>
        <taxon>Oomycota</taxon>
        <taxon>Peronosporomycetes</taxon>
        <taxon>Peronosporales</taxon>
        <taxon>Peronosporaceae</taxon>
        <taxon>Peronosclerospora</taxon>
    </lineage>
</organism>
<evidence type="ECO:0000313" key="2">
    <source>
        <dbReference type="Proteomes" id="UP001163321"/>
    </source>
</evidence>
<evidence type="ECO:0000313" key="1">
    <source>
        <dbReference type="EMBL" id="KAI9917215.1"/>
    </source>
</evidence>
<sequence length="75" mass="8518">MSRSTPVARSRNGRAGADGPVASESETLVLRATPSIKRYNIARFDLPERPHFRSCAQPVTMYREPERVDDEEEKE</sequence>
<keyword evidence="2" id="KW-1185">Reference proteome</keyword>
<name>A0ACC0WEH7_9STRA</name>
<dbReference type="Proteomes" id="UP001163321">
    <property type="component" value="Chromosome 13"/>
</dbReference>
<accession>A0ACC0WEH7</accession>
<gene>
    <name evidence="1" type="ORF">PsorP6_012316</name>
</gene>
<dbReference type="EMBL" id="CM047592">
    <property type="protein sequence ID" value="KAI9917215.1"/>
    <property type="molecule type" value="Genomic_DNA"/>
</dbReference>
<comment type="caution">
    <text evidence="1">The sequence shown here is derived from an EMBL/GenBank/DDBJ whole genome shotgun (WGS) entry which is preliminary data.</text>
</comment>
<reference evidence="1 2" key="1">
    <citation type="journal article" date="2022" name="bioRxiv">
        <title>The genome of the oomycete Peronosclerospora sorghi, a cosmopolitan pathogen of maize and sorghum, is inflated with dispersed pseudogenes.</title>
        <authorList>
            <person name="Fletcher K."/>
            <person name="Martin F."/>
            <person name="Isakeit T."/>
            <person name="Cavanaugh K."/>
            <person name="Magill C."/>
            <person name="Michelmore R."/>
        </authorList>
    </citation>
    <scope>NUCLEOTIDE SEQUENCE [LARGE SCALE GENOMIC DNA]</scope>
    <source>
        <strain evidence="1">P6</strain>
    </source>
</reference>
<proteinExistence type="predicted"/>